<proteinExistence type="predicted"/>
<keyword evidence="2" id="KW-0472">Membrane</keyword>
<dbReference type="Proteomes" id="UP001589692">
    <property type="component" value="Unassembled WGS sequence"/>
</dbReference>
<feature type="region of interest" description="Disordered" evidence="1">
    <location>
        <begin position="1"/>
        <end position="31"/>
    </location>
</feature>
<protein>
    <submittedName>
        <fullName evidence="3">Capsule biosynthesis protein</fullName>
    </submittedName>
</protein>
<keyword evidence="4" id="KW-1185">Reference proteome</keyword>
<reference evidence="3 4" key="1">
    <citation type="submission" date="2024-09" db="EMBL/GenBank/DDBJ databases">
        <authorList>
            <person name="Sun Q."/>
            <person name="Mori K."/>
        </authorList>
    </citation>
    <scope>NUCLEOTIDE SEQUENCE [LARGE SCALE GENOMIC DNA]</scope>
    <source>
        <strain evidence="3 4">TBRC 4938</strain>
    </source>
</reference>
<keyword evidence="2" id="KW-1133">Transmembrane helix</keyword>
<organism evidence="3 4">
    <name type="scientific">Rhizobium puerariae</name>
    <dbReference type="NCBI Taxonomy" id="1585791"/>
    <lineage>
        <taxon>Bacteria</taxon>
        <taxon>Pseudomonadati</taxon>
        <taxon>Pseudomonadota</taxon>
        <taxon>Alphaproteobacteria</taxon>
        <taxon>Hyphomicrobiales</taxon>
        <taxon>Rhizobiaceae</taxon>
        <taxon>Rhizobium/Agrobacterium group</taxon>
        <taxon>Rhizobium</taxon>
    </lineage>
</organism>
<evidence type="ECO:0000256" key="2">
    <source>
        <dbReference type="SAM" id="Phobius"/>
    </source>
</evidence>
<dbReference type="InterPro" id="IPR050445">
    <property type="entry name" value="Bact_polysacc_biosynth/exp"/>
</dbReference>
<accession>A0ABV6ARE7</accession>
<dbReference type="PANTHER" id="PTHR32309">
    <property type="entry name" value="TYROSINE-PROTEIN KINASE"/>
    <property type="match status" value="1"/>
</dbReference>
<keyword evidence="2" id="KW-0812">Transmembrane</keyword>
<gene>
    <name evidence="3" type="ORF">ACFFP0_30575</name>
</gene>
<dbReference type="PANTHER" id="PTHR32309:SF13">
    <property type="entry name" value="FERRIC ENTEROBACTIN TRANSPORT PROTEIN FEPE"/>
    <property type="match status" value="1"/>
</dbReference>
<dbReference type="RefSeq" id="WP_377266008.1">
    <property type="nucleotide sequence ID" value="NZ_JBHMAA010000053.1"/>
</dbReference>
<evidence type="ECO:0000256" key="1">
    <source>
        <dbReference type="SAM" id="MobiDB-lite"/>
    </source>
</evidence>
<name>A0ABV6ARE7_9HYPH</name>
<dbReference type="EMBL" id="JBHMAA010000053">
    <property type="protein sequence ID" value="MFB9953204.1"/>
    <property type="molecule type" value="Genomic_DNA"/>
</dbReference>
<feature type="transmembrane region" description="Helical" evidence="2">
    <location>
        <begin position="74"/>
        <end position="97"/>
    </location>
</feature>
<sequence length="431" mass="47286">MANQQRQSDDPIAVQSTAELKEPSRPSTQTGIARRVQKLFVARRRSEDLSDPSVERDASVDIDVAPETNSKPPLLLVSFVLLVLLPFIASGLYHAFIASDQFISEARFAVRSVAAESGENVDSGVMSMSTAPQDAYVVTSFIHSTEILKRLSGKVDYVSLFSGSDVDFLSRLESNSSQEELLKFWDRQIQTYIDGPSGIITLKVRAFDAENAKRLAALILAESDILVNELSQRAKADIIKRSQEEVLRTEENYKATLAALTEYQRSAGIFNPKTQASSTGELLGAAMARSLTIESRIFVLNSSAASDSPAYRQLVQEKAAVEAQIDKLKAEMTGGGEANNDLSNALARFSALETDRVVGEKLYESARAGLAAAQIEALKKAIYLIVFVEPELPQDSLYPNRVSSPFILLLVMFVVWCTLVLAWASVEDHRL</sequence>
<evidence type="ECO:0000313" key="4">
    <source>
        <dbReference type="Proteomes" id="UP001589692"/>
    </source>
</evidence>
<evidence type="ECO:0000313" key="3">
    <source>
        <dbReference type="EMBL" id="MFB9953204.1"/>
    </source>
</evidence>
<feature type="transmembrane region" description="Helical" evidence="2">
    <location>
        <begin position="406"/>
        <end position="426"/>
    </location>
</feature>
<comment type="caution">
    <text evidence="3">The sequence shown here is derived from an EMBL/GenBank/DDBJ whole genome shotgun (WGS) entry which is preliminary data.</text>
</comment>